<sequence length="346" mass="39937">MRCKQIIDFNNMEYNINKILEFVPIEKLMLVVKANAYGHGYDRVVRFCYKQGVKWFAVATYEEAIQVYKLNLPINILILGPTECENFKDLEEKKIHFCVTSFFELEYINKNCPKALYHIAFDTGMGRIGFNAEDVKKVLEKYKPIGLFTHLSVADVDSDFSHKQLNKFLSIAKKYKVKYVHALNSYGTIKYEKDPIYTLYRVGIMLYGGDDTGLFKPTMSFYARVSYIKKLEEDSFIGYGNTYVAKKGDIIATVSCGYADGLPREVSNNAKVYCKGKLYNIIGNICMDQFMIKADENIKVGDFVEIYGEHISIQELAKQCETITYEIFCRNTSRSSKEYRGEKDEF</sequence>
<keyword evidence="3 4" id="KW-0413">Isomerase</keyword>
<keyword evidence="2 4" id="KW-0663">Pyridoxal phosphate</keyword>
<evidence type="ECO:0000313" key="7">
    <source>
        <dbReference type="Proteomes" id="UP001225134"/>
    </source>
</evidence>
<dbReference type="CDD" id="cd00430">
    <property type="entry name" value="PLPDE_III_AR"/>
    <property type="match status" value="1"/>
</dbReference>
<protein>
    <recommendedName>
        <fullName evidence="4">Alanine racemase</fullName>
        <ecNumber evidence="4">5.1.1.1</ecNumber>
    </recommendedName>
</protein>
<gene>
    <name evidence="6" type="primary">alr</name>
    <name evidence="6" type="ORF">QQA45_01000</name>
</gene>
<evidence type="ECO:0000256" key="3">
    <source>
        <dbReference type="ARBA" id="ARBA00023235"/>
    </source>
</evidence>
<dbReference type="EC" id="5.1.1.1" evidence="4"/>
<keyword evidence="7" id="KW-1185">Reference proteome</keyword>
<dbReference type="InterPro" id="IPR020622">
    <property type="entry name" value="Ala_racemase_pyridoxalP-BS"/>
</dbReference>
<evidence type="ECO:0000313" key="6">
    <source>
        <dbReference type="EMBL" id="MDK9580109.1"/>
    </source>
</evidence>
<feature type="active site" description="Proton acceptor; specific for D-alanine" evidence="4">
    <location>
        <position position="33"/>
    </location>
</feature>
<accession>A0ABT7HHY5</accession>
<dbReference type="SUPFAM" id="SSF51419">
    <property type="entry name" value="PLP-binding barrel"/>
    <property type="match status" value="1"/>
</dbReference>
<evidence type="ECO:0000256" key="1">
    <source>
        <dbReference type="ARBA" id="ARBA00001933"/>
    </source>
</evidence>
<dbReference type="EMBL" id="JASSPP010000001">
    <property type="protein sequence ID" value="MDK9580109.1"/>
    <property type="molecule type" value="Genomic_DNA"/>
</dbReference>
<evidence type="ECO:0000256" key="4">
    <source>
        <dbReference type="HAMAP-Rule" id="MF_01201"/>
    </source>
</evidence>
<dbReference type="SMART" id="SM01005">
    <property type="entry name" value="Ala_racemase_C"/>
    <property type="match status" value="1"/>
</dbReference>
<proteinExistence type="inferred from homology"/>
<feature type="binding site" evidence="4">
    <location>
        <position position="127"/>
    </location>
    <ligand>
        <name>substrate</name>
    </ligand>
</feature>
<comment type="pathway">
    <text evidence="4">Amino-acid biosynthesis; D-alanine biosynthesis; D-alanine from L-alanine: step 1/1.</text>
</comment>
<dbReference type="PROSITE" id="PS00395">
    <property type="entry name" value="ALANINE_RACEMASE"/>
    <property type="match status" value="1"/>
</dbReference>
<dbReference type="InterPro" id="IPR009006">
    <property type="entry name" value="Ala_racemase/Decarboxylase_C"/>
</dbReference>
<comment type="catalytic activity">
    <reaction evidence="4">
        <text>L-alanine = D-alanine</text>
        <dbReference type="Rhea" id="RHEA:20249"/>
        <dbReference type="ChEBI" id="CHEBI:57416"/>
        <dbReference type="ChEBI" id="CHEBI:57972"/>
        <dbReference type="EC" id="5.1.1.1"/>
    </reaction>
</comment>
<dbReference type="InterPro" id="IPR011079">
    <property type="entry name" value="Ala_racemase_C"/>
</dbReference>
<evidence type="ECO:0000256" key="2">
    <source>
        <dbReference type="ARBA" id="ARBA00022898"/>
    </source>
</evidence>
<dbReference type="RefSeq" id="WP_285152501.1">
    <property type="nucleotide sequence ID" value="NZ_JASSPP010000001.1"/>
</dbReference>
<feature type="domain" description="Alanine racemase C-terminal" evidence="5">
    <location>
        <begin position="218"/>
        <end position="340"/>
    </location>
</feature>
<dbReference type="Gene3D" id="2.40.37.10">
    <property type="entry name" value="Lyase, Ornithine Decarboxylase, Chain A, domain 1"/>
    <property type="match status" value="1"/>
</dbReference>
<dbReference type="PANTHER" id="PTHR30511:SF0">
    <property type="entry name" value="ALANINE RACEMASE, CATABOLIC-RELATED"/>
    <property type="match status" value="1"/>
</dbReference>
<reference evidence="6 7" key="1">
    <citation type="submission" date="2023-06" db="EMBL/GenBank/DDBJ databases">
        <title>Antibody response to the Sneathia vaginalis cytopathogenic toxin A during pregnancy.</title>
        <authorList>
            <person name="Mccoy Z.T."/>
            <person name="Serrano M.G."/>
            <person name="Spaine K."/>
            <person name="Edwards D.J."/>
            <person name="Buck G.A."/>
            <person name="Jefferson K."/>
        </authorList>
    </citation>
    <scope>NUCLEOTIDE SEQUENCE [LARGE SCALE GENOMIC DNA]</scope>
    <source>
        <strain evidence="6 7">CCUG 42621</strain>
    </source>
</reference>
<dbReference type="GO" id="GO:0008784">
    <property type="term" value="F:alanine racemase activity"/>
    <property type="evidence" value="ECO:0007669"/>
    <property type="project" value="UniProtKB-EC"/>
</dbReference>
<feature type="active site" description="Proton acceptor; specific for L-alanine" evidence="4">
    <location>
        <position position="239"/>
    </location>
</feature>
<dbReference type="InterPro" id="IPR001608">
    <property type="entry name" value="Ala_racemase_N"/>
</dbReference>
<dbReference type="PANTHER" id="PTHR30511">
    <property type="entry name" value="ALANINE RACEMASE"/>
    <property type="match status" value="1"/>
</dbReference>
<evidence type="ECO:0000259" key="5">
    <source>
        <dbReference type="SMART" id="SM01005"/>
    </source>
</evidence>
<feature type="modified residue" description="N6-(pyridoxal phosphate)lysine" evidence="4">
    <location>
        <position position="33"/>
    </location>
</feature>
<dbReference type="Pfam" id="PF00842">
    <property type="entry name" value="Ala_racemase_C"/>
    <property type="match status" value="1"/>
</dbReference>
<dbReference type="PRINTS" id="PR00992">
    <property type="entry name" value="ALARACEMASE"/>
</dbReference>
<dbReference type="Pfam" id="PF01168">
    <property type="entry name" value="Ala_racemase_N"/>
    <property type="match status" value="1"/>
</dbReference>
<organism evidence="6 7">
    <name type="scientific">Sneathia sanguinegens</name>
    <dbReference type="NCBI Taxonomy" id="40543"/>
    <lineage>
        <taxon>Bacteria</taxon>
        <taxon>Fusobacteriati</taxon>
        <taxon>Fusobacteriota</taxon>
        <taxon>Fusobacteriia</taxon>
        <taxon>Fusobacteriales</taxon>
        <taxon>Leptotrichiaceae</taxon>
        <taxon>Sneathia</taxon>
    </lineage>
</organism>
<dbReference type="HAMAP" id="MF_01201">
    <property type="entry name" value="Ala_racemase"/>
    <property type="match status" value="1"/>
</dbReference>
<dbReference type="Gene3D" id="3.20.20.10">
    <property type="entry name" value="Alanine racemase"/>
    <property type="match status" value="1"/>
</dbReference>
<comment type="similarity">
    <text evidence="4">Belongs to the alanine racemase family.</text>
</comment>
<comment type="function">
    <text evidence="4">Catalyzes the interconversion of L-alanine and D-alanine. May also act on other amino acids.</text>
</comment>
<comment type="cofactor">
    <cofactor evidence="1 4">
        <name>pyridoxal 5'-phosphate</name>
        <dbReference type="ChEBI" id="CHEBI:597326"/>
    </cofactor>
</comment>
<dbReference type="SUPFAM" id="SSF50621">
    <property type="entry name" value="Alanine racemase C-terminal domain-like"/>
    <property type="match status" value="1"/>
</dbReference>
<dbReference type="InterPro" id="IPR029066">
    <property type="entry name" value="PLP-binding_barrel"/>
</dbReference>
<dbReference type="InterPro" id="IPR000821">
    <property type="entry name" value="Ala_racemase"/>
</dbReference>
<dbReference type="NCBIfam" id="TIGR00492">
    <property type="entry name" value="alr"/>
    <property type="match status" value="1"/>
</dbReference>
<name>A0ABT7HHY5_9FUSO</name>
<dbReference type="Proteomes" id="UP001225134">
    <property type="component" value="Unassembled WGS sequence"/>
</dbReference>
<feature type="binding site" evidence="4">
    <location>
        <position position="287"/>
    </location>
    <ligand>
        <name>substrate</name>
    </ligand>
</feature>
<comment type="caution">
    <text evidence="6">The sequence shown here is derived from an EMBL/GenBank/DDBJ whole genome shotgun (WGS) entry which is preliminary data.</text>
</comment>